<dbReference type="PROSITE" id="PS50994">
    <property type="entry name" value="INTEGRASE"/>
    <property type="match status" value="1"/>
</dbReference>
<organism evidence="2">
    <name type="scientific">Sesamum angustifolium</name>
    <dbReference type="NCBI Taxonomy" id="2727405"/>
    <lineage>
        <taxon>Eukaryota</taxon>
        <taxon>Viridiplantae</taxon>
        <taxon>Streptophyta</taxon>
        <taxon>Embryophyta</taxon>
        <taxon>Tracheophyta</taxon>
        <taxon>Spermatophyta</taxon>
        <taxon>Magnoliopsida</taxon>
        <taxon>eudicotyledons</taxon>
        <taxon>Gunneridae</taxon>
        <taxon>Pentapetalae</taxon>
        <taxon>asterids</taxon>
        <taxon>lamiids</taxon>
        <taxon>Lamiales</taxon>
        <taxon>Pedaliaceae</taxon>
        <taxon>Sesamum</taxon>
    </lineage>
</organism>
<evidence type="ECO:0000259" key="1">
    <source>
        <dbReference type="PROSITE" id="PS50994"/>
    </source>
</evidence>
<proteinExistence type="predicted"/>
<dbReference type="InterPro" id="IPR041577">
    <property type="entry name" value="RT_RNaseH_2"/>
</dbReference>
<evidence type="ECO:0000313" key="2">
    <source>
        <dbReference type="EMBL" id="KAL0282392.1"/>
    </source>
</evidence>
<accession>A0AAW2IKA9</accession>
<dbReference type="PANTHER" id="PTHR35046">
    <property type="entry name" value="ZINC KNUCKLE (CCHC-TYPE) FAMILY PROTEIN"/>
    <property type="match status" value="1"/>
</dbReference>
<dbReference type="InterPro" id="IPR036397">
    <property type="entry name" value="RNaseH_sf"/>
</dbReference>
<protein>
    <recommendedName>
        <fullName evidence="1">Integrase catalytic domain-containing protein</fullName>
    </recommendedName>
</protein>
<dbReference type="InterPro" id="IPR043128">
    <property type="entry name" value="Rev_trsase/Diguanyl_cyclase"/>
</dbReference>
<dbReference type="SUPFAM" id="SSF53098">
    <property type="entry name" value="Ribonuclease H-like"/>
    <property type="match status" value="1"/>
</dbReference>
<name>A0AAW2IKA9_9LAMI</name>
<dbReference type="GO" id="GO:0015074">
    <property type="term" value="P:DNA integration"/>
    <property type="evidence" value="ECO:0007669"/>
    <property type="project" value="InterPro"/>
</dbReference>
<dbReference type="EMBL" id="JACGWK010001821">
    <property type="protein sequence ID" value="KAL0282392.1"/>
    <property type="molecule type" value="Genomic_DNA"/>
</dbReference>
<feature type="domain" description="Integrase catalytic" evidence="1">
    <location>
        <begin position="108"/>
        <end position="169"/>
    </location>
</feature>
<gene>
    <name evidence="2" type="ORF">Sangu_2952600</name>
</gene>
<dbReference type="AlphaFoldDB" id="A0AAW2IKA9"/>
<dbReference type="Gene3D" id="3.30.70.270">
    <property type="match status" value="1"/>
</dbReference>
<dbReference type="PANTHER" id="PTHR35046:SF9">
    <property type="entry name" value="RNA-DIRECTED DNA POLYMERASE"/>
    <property type="match status" value="1"/>
</dbReference>
<reference evidence="2" key="1">
    <citation type="submission" date="2020-06" db="EMBL/GenBank/DDBJ databases">
        <authorList>
            <person name="Li T."/>
            <person name="Hu X."/>
            <person name="Zhang T."/>
            <person name="Song X."/>
            <person name="Zhang H."/>
            <person name="Dai N."/>
            <person name="Sheng W."/>
            <person name="Hou X."/>
            <person name="Wei L."/>
        </authorList>
    </citation>
    <scope>NUCLEOTIDE SEQUENCE</scope>
    <source>
        <strain evidence="2">G01</strain>
        <tissue evidence="2">Leaf</tissue>
    </source>
</reference>
<dbReference type="SUPFAM" id="SSF56672">
    <property type="entry name" value="DNA/RNA polymerases"/>
    <property type="match status" value="1"/>
</dbReference>
<dbReference type="Pfam" id="PF17919">
    <property type="entry name" value="RT_RNaseH_2"/>
    <property type="match status" value="1"/>
</dbReference>
<dbReference type="InterPro" id="IPR001584">
    <property type="entry name" value="Integrase_cat-core"/>
</dbReference>
<comment type="caution">
    <text evidence="2">The sequence shown here is derived from an EMBL/GenBank/DDBJ whole genome shotgun (WGS) entry which is preliminary data.</text>
</comment>
<dbReference type="InterPro" id="IPR012337">
    <property type="entry name" value="RNaseH-like_sf"/>
</dbReference>
<dbReference type="InterPro" id="IPR043502">
    <property type="entry name" value="DNA/RNA_pol_sf"/>
</dbReference>
<sequence length="169" mass="19126">MSGKPLSKQSTGFMSGKFVVVYFDDVLVYSRTLEERLVKDFSTMAALLNELTTKNIPFKWGNTQEKTFQAIKEKLTHAPLLALPDFGMTFEIECNASGIGIGGFLMKEEVVRLHVMPRTIVSDQDAKFLSYYWKQLWGKLGIKLLFSTTCHPQTDGQTKMVNRALSTLF</sequence>
<dbReference type="Gene3D" id="3.30.420.10">
    <property type="entry name" value="Ribonuclease H-like superfamily/Ribonuclease H"/>
    <property type="match status" value="1"/>
</dbReference>
<reference evidence="2" key="2">
    <citation type="journal article" date="2024" name="Plant">
        <title>Genomic evolution and insights into agronomic trait innovations of Sesamum species.</title>
        <authorList>
            <person name="Miao H."/>
            <person name="Wang L."/>
            <person name="Qu L."/>
            <person name="Liu H."/>
            <person name="Sun Y."/>
            <person name="Le M."/>
            <person name="Wang Q."/>
            <person name="Wei S."/>
            <person name="Zheng Y."/>
            <person name="Lin W."/>
            <person name="Duan Y."/>
            <person name="Cao H."/>
            <person name="Xiong S."/>
            <person name="Wang X."/>
            <person name="Wei L."/>
            <person name="Li C."/>
            <person name="Ma Q."/>
            <person name="Ju M."/>
            <person name="Zhao R."/>
            <person name="Li G."/>
            <person name="Mu C."/>
            <person name="Tian Q."/>
            <person name="Mei H."/>
            <person name="Zhang T."/>
            <person name="Gao T."/>
            <person name="Zhang H."/>
        </authorList>
    </citation>
    <scope>NUCLEOTIDE SEQUENCE</scope>
    <source>
        <strain evidence="2">G01</strain>
    </source>
</reference>
<dbReference type="GO" id="GO:0003676">
    <property type="term" value="F:nucleic acid binding"/>
    <property type="evidence" value="ECO:0007669"/>
    <property type="project" value="InterPro"/>
</dbReference>